<dbReference type="Pfam" id="PF17120">
    <property type="entry name" value="zf-RING_16"/>
    <property type="match status" value="1"/>
</dbReference>
<dbReference type="GO" id="GO:0005774">
    <property type="term" value="C:vacuolar membrane"/>
    <property type="evidence" value="ECO:0007669"/>
    <property type="project" value="TreeGrafter"/>
</dbReference>
<protein>
    <recommendedName>
        <fullName evidence="8">WDR59/RTC1-like RING zinc finger domain-containing protein</fullName>
    </recommendedName>
</protein>
<evidence type="ECO:0000256" key="4">
    <source>
        <dbReference type="ARBA" id="ARBA00022771"/>
    </source>
</evidence>
<feature type="region of interest" description="Disordered" evidence="7">
    <location>
        <begin position="1259"/>
        <end position="1312"/>
    </location>
</feature>
<dbReference type="Pfam" id="PF00400">
    <property type="entry name" value="WD40"/>
    <property type="match status" value="1"/>
</dbReference>
<feature type="compositionally biased region" description="Acidic residues" evidence="7">
    <location>
        <begin position="798"/>
        <end position="808"/>
    </location>
</feature>
<dbReference type="SUPFAM" id="SSF50978">
    <property type="entry name" value="WD40 repeat-like"/>
    <property type="match status" value="1"/>
</dbReference>
<feature type="region of interest" description="Disordered" evidence="7">
    <location>
        <begin position="24"/>
        <end position="53"/>
    </location>
</feature>
<keyword evidence="4" id="KW-0863">Zinc-finger</keyword>
<feature type="compositionally biased region" description="Polar residues" evidence="7">
    <location>
        <begin position="930"/>
        <end position="963"/>
    </location>
</feature>
<feature type="compositionally biased region" description="Polar residues" evidence="7">
    <location>
        <begin position="1303"/>
        <end position="1312"/>
    </location>
</feature>
<accession>A0A8H5BRP8</accession>
<name>A0A8H5BRP8_9AGAR</name>
<sequence length="1497" mass="162497">MNNSAPKLTIQTFLNPFEIYTDSRTHGYDGPSRRSRIGRVTPQGGGTIAASSDGTRVAVTGKECLRILRMHDQSSTATGPPRIDLSRNYWEGSGLKIDSASTDIAWGHGVFNNKLLTSGRNGELVLWDINKSGTAKYERRTKDHIRSIHKMAVSARVDSYCITGSADGDMRVWDLRDISKSIMRIHHPTSVRSLVFSPSAWQPLEAVVGLDNGSIYRWDLRYGQRGQLDKLPVAHTASVTALDWCYPGAQNGNESNKGMGWLVSGGLDRTVKVWDLTSPVAKAHIPHKATYTLHPSYGVRRIAWRPGYECELAIVTNMDYPMSVTDHAVPEGKPGLLTRVSSGLGLDALMKGSGVDKGPLMVGSNSEPHPSDAAASSSLGDAIEIWDVRREWLAKWSVTGSAADGGVTDLSFRDSHALWTQNSSGAFTQLDLREATKPIDAIPRVAATWDAAGSLGFVVDDSALNRWEVPYDDVIVSKREAIETRKQQQQSKYKALGDPVVRMATQTIATLRPTSEMEDETVDVDTFTNLARRYIFEGRPKGEICAFNAGVAISAGHEVAAQFWLLLGACMVQLVPKAHLPTQHAGKKKPPASLAPSEPYSSSKLQSQSSATMGGYSFPGPSSPRSVVVSLEDKTRNPPQHYANTPVSRKNTVDSGSASMGTPPRFPAYGHPNSKSSETLAQARSLGHFASPSSSAKSSPRHLPVGLPPLGARHASFSKRRHSVNVATLDRGSLRRPSLPGSHVHSANTIPLASSPSERTSLFPLSSSVASSSHVSARNESIGEGALDESDSDHHSDDGDEESFDEDAGSAGGSSSDEAQMDSAPLRRMGTPFLNARSVTAPSPLSRVASHEFSIEDDLEDEDDTEVPYRVPSRPHDDDDGYVPSSQPSDEDSETSDDEASAPNPILAASTRVIPSARIFKPKTQRSRSRSSTVATLSAPQPQPLVRQQSDSSARTVTASPNTMPLPATARDEGRSHEDRGQVPRQQSWERIVAQNHSSATPGHRRTLSQAISEHAPGVLNGSRTARSVSNAPSRQPSAKHREHAPPQLSPDPARVTERRIEYISADEKRFRETTLAALREALEEFCDGGDIQMCAMVALVAAPDLKIPALRVTKFLDSYLEILAKLRLHACGAYIRKYCEREDIRKWTLVETTIYTSCGKCRKPLMLPAGSFKGAEIAKGAFSFCLACKASPIKCSICRLPVRTLLFQCSVCHHGGHQACYRQFYLQSEMRDLPSKSIHDVRGRTWLRAASGISGSSLSMLTDSSTTTGPTTATEDDESSSTVSGTSTEAASTAPGSAPANTPGNSAYQSPMDTATLVRSDAIMHCTYDKIISTSAGKYTDDLDPPYFSIKTPPEYISIIQNDWPVPVPLNVEHSLVWTKLPIYHPLLLADSIQARIDQDGMWGFTGSGGPPEMPEDFASWLSTVSEWGVSPDTMIRSAPPTEDEFTLLKKAAAPVQEFVNSLWVEDEWEAAWFVNPPRIQSVPGLAHIHVFAKPK</sequence>
<evidence type="ECO:0000313" key="10">
    <source>
        <dbReference type="Proteomes" id="UP000567179"/>
    </source>
</evidence>
<feature type="compositionally biased region" description="Acidic residues" evidence="7">
    <location>
        <begin position="855"/>
        <end position="866"/>
    </location>
</feature>
<dbReference type="EMBL" id="JAACJJ010000014">
    <property type="protein sequence ID" value="KAF5327841.1"/>
    <property type="molecule type" value="Genomic_DNA"/>
</dbReference>
<dbReference type="Proteomes" id="UP000567179">
    <property type="component" value="Unassembled WGS sequence"/>
</dbReference>
<feature type="compositionally biased region" description="Polar residues" evidence="7">
    <location>
        <begin position="745"/>
        <end position="765"/>
    </location>
</feature>
<feature type="compositionally biased region" description="Polar residues" evidence="7">
    <location>
        <begin position="1022"/>
        <end position="1037"/>
    </location>
</feature>
<dbReference type="Gene3D" id="2.130.10.10">
    <property type="entry name" value="YVTN repeat-like/Quinoprotein amine dehydrogenase"/>
    <property type="match status" value="1"/>
</dbReference>
<dbReference type="InterPro" id="IPR036322">
    <property type="entry name" value="WD40_repeat_dom_sf"/>
</dbReference>
<feature type="compositionally biased region" description="Basic and acidic residues" evidence="7">
    <location>
        <begin position="970"/>
        <end position="982"/>
    </location>
</feature>
<dbReference type="GO" id="GO:1904263">
    <property type="term" value="P:positive regulation of TORC1 signaling"/>
    <property type="evidence" value="ECO:0007669"/>
    <property type="project" value="TreeGrafter"/>
</dbReference>
<feature type="region of interest" description="Disordered" evidence="7">
    <location>
        <begin position="582"/>
        <end position="989"/>
    </location>
</feature>
<feature type="compositionally biased region" description="Polar residues" evidence="7">
    <location>
        <begin position="642"/>
        <end position="660"/>
    </location>
</feature>
<keyword evidence="2" id="KW-0479">Metal-binding</keyword>
<evidence type="ECO:0000256" key="3">
    <source>
        <dbReference type="ARBA" id="ARBA00022737"/>
    </source>
</evidence>
<dbReference type="GO" id="GO:0008270">
    <property type="term" value="F:zinc ion binding"/>
    <property type="evidence" value="ECO:0007669"/>
    <property type="project" value="UniProtKB-KW"/>
</dbReference>
<dbReference type="PANTHER" id="PTHR46200:SF1">
    <property type="entry name" value="GATOR COMPLEX PROTEIN WDR24"/>
    <property type="match status" value="1"/>
</dbReference>
<gene>
    <name evidence="9" type="ORF">D9619_004674</name>
</gene>
<feature type="compositionally biased region" description="Low complexity" evidence="7">
    <location>
        <begin position="1281"/>
        <end position="1301"/>
    </location>
</feature>
<dbReference type="PROSITE" id="PS50082">
    <property type="entry name" value="WD_REPEATS_2"/>
    <property type="match status" value="2"/>
</dbReference>
<dbReference type="InterPro" id="IPR049566">
    <property type="entry name" value="WDR59_RTC1-like_RING_Znf"/>
</dbReference>
<comment type="caution">
    <text evidence="9">The sequence shown here is derived from an EMBL/GenBank/DDBJ whole genome shotgun (WGS) entry which is preliminary data.</text>
</comment>
<feature type="compositionally biased region" description="Acidic residues" evidence="7">
    <location>
        <begin position="889"/>
        <end position="900"/>
    </location>
</feature>
<evidence type="ECO:0000256" key="1">
    <source>
        <dbReference type="ARBA" id="ARBA00022574"/>
    </source>
</evidence>
<dbReference type="GO" id="GO:0005829">
    <property type="term" value="C:cytosol"/>
    <property type="evidence" value="ECO:0007669"/>
    <property type="project" value="TreeGrafter"/>
</dbReference>
<dbReference type="InterPro" id="IPR019775">
    <property type="entry name" value="WD40_repeat_CS"/>
</dbReference>
<dbReference type="PANTHER" id="PTHR46200">
    <property type="entry name" value="GATOR COMPLEX PROTEIN WDR24"/>
    <property type="match status" value="1"/>
</dbReference>
<evidence type="ECO:0000256" key="5">
    <source>
        <dbReference type="ARBA" id="ARBA00022833"/>
    </source>
</evidence>
<feature type="compositionally biased region" description="Low complexity" evidence="7">
    <location>
        <begin position="601"/>
        <end position="610"/>
    </location>
</feature>
<feature type="domain" description="WDR59/RTC1-like RING zinc finger" evidence="8">
    <location>
        <begin position="1195"/>
        <end position="1230"/>
    </location>
</feature>
<keyword evidence="10" id="KW-1185">Reference proteome</keyword>
<feature type="compositionally biased region" description="Polar residues" evidence="7">
    <location>
        <begin position="673"/>
        <end position="682"/>
    </location>
</feature>
<feature type="region of interest" description="Disordered" evidence="7">
    <location>
        <begin position="1017"/>
        <end position="1057"/>
    </location>
</feature>
<dbReference type="PROSITE" id="PS00678">
    <property type="entry name" value="WD_REPEATS_1"/>
    <property type="match status" value="2"/>
</dbReference>
<feature type="repeat" description="WD" evidence="6">
    <location>
        <begin position="141"/>
        <end position="176"/>
    </location>
</feature>
<dbReference type="OrthoDB" id="60955at2759"/>
<keyword evidence="3" id="KW-0677">Repeat</keyword>
<feature type="compositionally biased region" description="Low complexity" evidence="7">
    <location>
        <begin position="766"/>
        <end position="776"/>
    </location>
</feature>
<organism evidence="9 10">
    <name type="scientific">Psilocybe cf. subviscida</name>
    <dbReference type="NCBI Taxonomy" id="2480587"/>
    <lineage>
        <taxon>Eukaryota</taxon>
        <taxon>Fungi</taxon>
        <taxon>Dikarya</taxon>
        <taxon>Basidiomycota</taxon>
        <taxon>Agaricomycotina</taxon>
        <taxon>Agaricomycetes</taxon>
        <taxon>Agaricomycetidae</taxon>
        <taxon>Agaricales</taxon>
        <taxon>Agaricineae</taxon>
        <taxon>Strophariaceae</taxon>
        <taxon>Psilocybe</taxon>
    </lineage>
</organism>
<dbReference type="InterPro" id="IPR001680">
    <property type="entry name" value="WD40_rpt"/>
</dbReference>
<evidence type="ECO:0000256" key="6">
    <source>
        <dbReference type="PROSITE-ProRule" id="PRU00221"/>
    </source>
</evidence>
<feature type="compositionally biased region" description="Low complexity" evidence="7">
    <location>
        <begin position="1259"/>
        <end position="1274"/>
    </location>
</feature>
<feature type="repeat" description="WD" evidence="6">
    <location>
        <begin position="262"/>
        <end position="278"/>
    </location>
</feature>
<dbReference type="SMART" id="SM00320">
    <property type="entry name" value="WD40"/>
    <property type="match status" value="4"/>
</dbReference>
<evidence type="ECO:0000256" key="2">
    <source>
        <dbReference type="ARBA" id="ARBA00022723"/>
    </source>
</evidence>
<evidence type="ECO:0000259" key="8">
    <source>
        <dbReference type="Pfam" id="PF17120"/>
    </source>
</evidence>
<evidence type="ECO:0000313" key="9">
    <source>
        <dbReference type="EMBL" id="KAF5327841.1"/>
    </source>
</evidence>
<keyword evidence="5" id="KW-0862">Zinc</keyword>
<evidence type="ECO:0000256" key="7">
    <source>
        <dbReference type="SAM" id="MobiDB-lite"/>
    </source>
</evidence>
<dbReference type="InterPro" id="IPR015943">
    <property type="entry name" value="WD40/YVTN_repeat-like_dom_sf"/>
</dbReference>
<reference evidence="9 10" key="1">
    <citation type="journal article" date="2020" name="ISME J.">
        <title>Uncovering the hidden diversity of litter-decomposition mechanisms in mushroom-forming fungi.</title>
        <authorList>
            <person name="Floudas D."/>
            <person name="Bentzer J."/>
            <person name="Ahren D."/>
            <person name="Johansson T."/>
            <person name="Persson P."/>
            <person name="Tunlid A."/>
        </authorList>
    </citation>
    <scope>NUCLEOTIDE SEQUENCE [LARGE SCALE GENOMIC DNA]</scope>
    <source>
        <strain evidence="9 10">CBS 101986</strain>
    </source>
</reference>
<keyword evidence="1 6" id="KW-0853">WD repeat</keyword>
<feature type="compositionally biased region" description="Low complexity" evidence="7">
    <location>
        <begin position="618"/>
        <end position="630"/>
    </location>
</feature>
<dbReference type="GO" id="GO:0061700">
    <property type="term" value="C:GATOR2 complex"/>
    <property type="evidence" value="ECO:0007669"/>
    <property type="project" value="TreeGrafter"/>
</dbReference>
<feature type="compositionally biased region" description="Basic residues" evidence="7">
    <location>
        <begin position="920"/>
        <end position="929"/>
    </location>
</feature>
<proteinExistence type="predicted"/>
<dbReference type="GO" id="GO:0016239">
    <property type="term" value="P:positive regulation of macroautophagy"/>
    <property type="evidence" value="ECO:0007669"/>
    <property type="project" value="TreeGrafter"/>
</dbReference>
<dbReference type="InterPro" id="IPR037590">
    <property type="entry name" value="WDR24"/>
</dbReference>